<evidence type="ECO:0008006" key="3">
    <source>
        <dbReference type="Google" id="ProtNLM"/>
    </source>
</evidence>
<protein>
    <recommendedName>
        <fullName evidence="3">DUF4226 domain-containing protein</fullName>
    </recommendedName>
</protein>
<comment type="caution">
    <text evidence="1">The sequence shown here is derived from an EMBL/GenBank/DDBJ whole genome shotgun (WGS) entry which is preliminary data.</text>
</comment>
<evidence type="ECO:0000313" key="2">
    <source>
        <dbReference type="Proteomes" id="UP000012070"/>
    </source>
</evidence>
<reference evidence="2" key="2">
    <citation type="submission" date="2013-04" db="EMBL/GenBank/DDBJ databases">
        <title>Non-Mycobacterium tuberculosis sensu stricto in a globally representative population.</title>
        <authorList>
            <person name="Stone M.J."/>
            <person name="Brown T.J."/>
            <person name="Drobniewski F.A."/>
        </authorList>
    </citation>
    <scope>NUCLEOTIDE SEQUENCE [LARGE SCALE GENOMIC DNA]</scope>
    <source>
        <strain evidence="2">112400015</strain>
    </source>
</reference>
<evidence type="ECO:0000313" key="1">
    <source>
        <dbReference type="EMBL" id="EMT37053.1"/>
    </source>
</evidence>
<dbReference type="Proteomes" id="UP000012070">
    <property type="component" value="Unassembled WGS sequence"/>
</dbReference>
<proteinExistence type="predicted"/>
<reference evidence="1 2" key="1">
    <citation type="submission" date="2013-03" db="EMBL/GenBank/DDBJ databases">
        <authorList>
            <person name="Casali N."/>
            <person name="Drobniewski F.A."/>
        </authorList>
    </citation>
    <scope>NUCLEOTIDE SEQUENCE [LARGE SCALE GENOMIC DNA]</scope>
    <source>
        <strain evidence="1 2">112400015</strain>
    </source>
</reference>
<name>A0A829C7R1_9MYCO</name>
<accession>A0A829C7R1</accession>
<dbReference type="Pfam" id="PF10774">
    <property type="entry name" value="DUF4226"/>
    <property type="match status" value="1"/>
</dbReference>
<dbReference type="AlphaFoldDB" id="A0A829C7R1"/>
<sequence length="287" mass="31327">MLLAVMSDYSLGVPDETGLGADAARAREVALTQHIGVSAETDRAVVPKLRQAYDSLVCGRRRLGAIGAEIENAVAHQRALGLDTPAGARNFSRFLATKAHDITRVLAATAAESQAGAARLRSLASSYQAVGFGPKPQEPPPDPVPFPPYQPKVWAACRARGQDPDKVVRTFHHAPMSARFRSLPAGDSVLYCGNDKYGLLHIQAKHGRQWHDIADARWPSAGNWRYLADYAIGATLAYPERVAYNQDNDTFAVYRRMSLPDGRYVFTTRVIISARDGKIITAFPQTT</sequence>
<dbReference type="EMBL" id="APKD01000008">
    <property type="protein sequence ID" value="EMT37053.1"/>
    <property type="molecule type" value="Genomic_DNA"/>
</dbReference>
<gene>
    <name evidence="1" type="ORF">MORY_04326</name>
</gene>
<dbReference type="InterPro" id="IPR019710">
    <property type="entry name" value="DUF4226"/>
</dbReference>
<organism evidence="1 2">
    <name type="scientific">Mycobacterium orygis 112400015</name>
    <dbReference type="NCBI Taxonomy" id="1305739"/>
    <lineage>
        <taxon>Bacteria</taxon>
        <taxon>Bacillati</taxon>
        <taxon>Actinomycetota</taxon>
        <taxon>Actinomycetes</taxon>
        <taxon>Mycobacteriales</taxon>
        <taxon>Mycobacteriaceae</taxon>
        <taxon>Mycobacterium</taxon>
        <taxon>Mycobacterium tuberculosis complex</taxon>
    </lineage>
</organism>